<dbReference type="InterPro" id="IPR005135">
    <property type="entry name" value="Endo/exonuclease/phosphatase"/>
</dbReference>
<evidence type="ECO:0000259" key="1">
    <source>
        <dbReference type="Pfam" id="PF03372"/>
    </source>
</evidence>
<keyword evidence="3" id="KW-1185">Reference proteome</keyword>
<dbReference type="Gene3D" id="3.60.10.10">
    <property type="entry name" value="Endonuclease/exonuclease/phosphatase"/>
    <property type="match status" value="1"/>
</dbReference>
<reference evidence="2" key="1">
    <citation type="submission" date="2019-08" db="EMBL/GenBank/DDBJ databases">
        <title>The improved chromosome-level genome for the pearl oyster Pinctada fucata martensii using PacBio sequencing and Hi-C.</title>
        <authorList>
            <person name="Zheng Z."/>
        </authorList>
    </citation>
    <scope>NUCLEOTIDE SEQUENCE</scope>
    <source>
        <strain evidence="2">ZZ-2019</strain>
        <tissue evidence="2">Adductor muscle</tissue>
    </source>
</reference>
<accession>A0AA88XLY6</accession>
<dbReference type="EMBL" id="VSWD01000011">
    <property type="protein sequence ID" value="KAK3087817.1"/>
    <property type="molecule type" value="Genomic_DNA"/>
</dbReference>
<gene>
    <name evidence="2" type="ORF">FSP39_011014</name>
</gene>
<dbReference type="GO" id="GO:0003824">
    <property type="term" value="F:catalytic activity"/>
    <property type="evidence" value="ECO:0007669"/>
    <property type="project" value="InterPro"/>
</dbReference>
<dbReference type="SUPFAM" id="SSF56219">
    <property type="entry name" value="DNase I-like"/>
    <property type="match status" value="1"/>
</dbReference>
<evidence type="ECO:0000313" key="2">
    <source>
        <dbReference type="EMBL" id="KAK3087817.1"/>
    </source>
</evidence>
<name>A0AA88XLY6_PINIB</name>
<dbReference type="Pfam" id="PF03372">
    <property type="entry name" value="Exo_endo_phos"/>
    <property type="match status" value="1"/>
</dbReference>
<comment type="caution">
    <text evidence="2">The sequence shown here is derived from an EMBL/GenBank/DDBJ whole genome shotgun (WGS) entry which is preliminary data.</text>
</comment>
<dbReference type="AlphaFoldDB" id="A0AA88XLY6"/>
<proteinExistence type="predicted"/>
<protein>
    <recommendedName>
        <fullName evidence="1">Endonuclease/exonuclease/phosphatase domain-containing protein</fullName>
    </recommendedName>
</protein>
<dbReference type="Proteomes" id="UP001186944">
    <property type="component" value="Unassembled WGS sequence"/>
</dbReference>
<sequence length="417" mass="47725">MERPELPNKQVTPSKITIQSTDTCDSESVSEQSNCESTTNSLNIIKEDFNQEFLTVSLNICAFNCKNIMTSILAIEEIMKHTDILLIQEHWLFNYQLPVLNDLASQIRGIGKAVDDDNPISPIQKPRGYGGVAILWKDELDSKIEVLKDGSNRIQCIRVKTTSQPILLVSIYLPAKGCRTNPQDYLDCMDQLQEILDKYQDHHICIGGDFNEHLTTSNNSERIRCVRQLISDNQLQSLTYGSTFIHPNGKDSSEIDYFLVKTHSDIRVKKMDKMEGLETNTSDHHPIRCNLSLEIARNRKSSTVTQQSKINWDKVDKEKYREVLSTNLQKANLNQETIEETIDELTSLLTTSSSQCQGKAKKKCTKHRLKVWNDDIKEAVSRSKKSHWEFKKLKESGNLDSAVIEEQKMRNRTFVDL</sequence>
<organism evidence="2 3">
    <name type="scientific">Pinctada imbricata</name>
    <name type="common">Atlantic pearl-oyster</name>
    <name type="synonym">Pinctada martensii</name>
    <dbReference type="NCBI Taxonomy" id="66713"/>
    <lineage>
        <taxon>Eukaryota</taxon>
        <taxon>Metazoa</taxon>
        <taxon>Spiralia</taxon>
        <taxon>Lophotrochozoa</taxon>
        <taxon>Mollusca</taxon>
        <taxon>Bivalvia</taxon>
        <taxon>Autobranchia</taxon>
        <taxon>Pteriomorphia</taxon>
        <taxon>Pterioida</taxon>
        <taxon>Pterioidea</taxon>
        <taxon>Pteriidae</taxon>
        <taxon>Pinctada</taxon>
    </lineage>
</organism>
<feature type="domain" description="Endonuclease/exonuclease/phosphatase" evidence="1">
    <location>
        <begin position="70"/>
        <end position="284"/>
    </location>
</feature>
<evidence type="ECO:0000313" key="3">
    <source>
        <dbReference type="Proteomes" id="UP001186944"/>
    </source>
</evidence>
<dbReference type="InterPro" id="IPR036691">
    <property type="entry name" value="Endo/exonu/phosph_ase_sf"/>
</dbReference>